<dbReference type="GO" id="GO:0046872">
    <property type="term" value="F:metal ion binding"/>
    <property type="evidence" value="ECO:0007669"/>
    <property type="project" value="UniProtKB-KW"/>
</dbReference>
<feature type="domain" description="Fe2OG dioxygenase" evidence="2">
    <location>
        <begin position="140"/>
        <end position="253"/>
    </location>
</feature>
<dbReference type="SMR" id="A0A067P011"/>
<dbReference type="InterPro" id="IPR050231">
    <property type="entry name" value="Iron_ascorbate_oxido_reductase"/>
</dbReference>
<dbReference type="InterPro" id="IPR044861">
    <property type="entry name" value="IPNS-like_FE2OG_OXY"/>
</dbReference>
<dbReference type="Gene3D" id="2.60.120.330">
    <property type="entry name" value="B-lactam Antibiotic, Isopenicillin N Synthase, Chain"/>
    <property type="match status" value="1"/>
</dbReference>
<sequence length="324" mass="36944">MPTKASTPEGRSELALQIHKALKDVGFFYAINHGYTSAQTARVFDIASATFDLVSDEEKRDYTGKDTSVYRGYKPRKAWIENYAVHRNVTAQDHPAILRPFLPELAAFTRHNHDNVLQSVLRLLSLSLELPEDTLTKLHDFEAAGQSAISFIKYHPRGECDAPEGNNVWLKGHTDIGTVTILYSQPIGGLQILSKDNKWRWIKHIDNALVINVGDGIEYLSGGYYPATRHRVIQPPVDQRNIPRLGVFYFAMANDSVRLSPLDHSPLLQKKGINKYFEANMVPTMEEWRRERTSRYGRSELKPSATEERVEEERIRGTVIKHFN</sequence>
<dbReference type="AlphaFoldDB" id="A0A067P011"/>
<proteinExistence type="inferred from homology"/>
<dbReference type="Pfam" id="PF03171">
    <property type="entry name" value="2OG-FeII_Oxy"/>
    <property type="match status" value="1"/>
</dbReference>
<keyword evidence="1" id="KW-0408">Iron</keyword>
<dbReference type="PANTHER" id="PTHR47990">
    <property type="entry name" value="2-OXOGLUTARATE (2OG) AND FE(II)-DEPENDENT OXYGENASE SUPERFAMILY PROTEIN-RELATED"/>
    <property type="match status" value="1"/>
</dbReference>
<dbReference type="EMBL" id="KL198004">
    <property type="protein sequence ID" value="KDQ32580.1"/>
    <property type="molecule type" value="Genomic_DNA"/>
</dbReference>
<gene>
    <name evidence="3" type="ORF">PLEOSDRAFT_153737</name>
</gene>
<organism evidence="3 4">
    <name type="scientific">Pleurotus ostreatus (strain PC15)</name>
    <name type="common">Oyster mushroom</name>
    <dbReference type="NCBI Taxonomy" id="1137138"/>
    <lineage>
        <taxon>Eukaryota</taxon>
        <taxon>Fungi</taxon>
        <taxon>Dikarya</taxon>
        <taxon>Basidiomycota</taxon>
        <taxon>Agaricomycotina</taxon>
        <taxon>Agaricomycetes</taxon>
        <taxon>Agaricomycetidae</taxon>
        <taxon>Agaricales</taxon>
        <taxon>Pleurotineae</taxon>
        <taxon>Pleurotaceae</taxon>
        <taxon>Pleurotus</taxon>
    </lineage>
</organism>
<dbReference type="PROSITE" id="PS51471">
    <property type="entry name" value="FE2OG_OXY"/>
    <property type="match status" value="1"/>
</dbReference>
<dbReference type="InterPro" id="IPR026992">
    <property type="entry name" value="DIOX_N"/>
</dbReference>
<dbReference type="InParanoid" id="A0A067P011"/>
<accession>A0A067P011</accession>
<dbReference type="STRING" id="1137138.A0A067P011"/>
<dbReference type="HOGENOM" id="CLU_010119_10_0_1"/>
<dbReference type="Pfam" id="PF14226">
    <property type="entry name" value="DIOX_N"/>
    <property type="match status" value="1"/>
</dbReference>
<protein>
    <recommendedName>
        <fullName evidence="2">Fe2OG dioxygenase domain-containing protein</fullName>
    </recommendedName>
</protein>
<dbReference type="Proteomes" id="UP000027073">
    <property type="component" value="Unassembled WGS sequence"/>
</dbReference>
<dbReference type="SUPFAM" id="SSF51197">
    <property type="entry name" value="Clavaminate synthase-like"/>
    <property type="match status" value="1"/>
</dbReference>
<evidence type="ECO:0000256" key="1">
    <source>
        <dbReference type="RuleBase" id="RU003682"/>
    </source>
</evidence>
<evidence type="ECO:0000313" key="4">
    <source>
        <dbReference type="Proteomes" id="UP000027073"/>
    </source>
</evidence>
<reference evidence="4" key="1">
    <citation type="journal article" date="2014" name="Proc. Natl. Acad. Sci. U.S.A.">
        <title>Extensive sampling of basidiomycete genomes demonstrates inadequacy of the white-rot/brown-rot paradigm for wood decay fungi.</title>
        <authorList>
            <person name="Riley R."/>
            <person name="Salamov A.A."/>
            <person name="Brown D.W."/>
            <person name="Nagy L.G."/>
            <person name="Floudas D."/>
            <person name="Held B.W."/>
            <person name="Levasseur A."/>
            <person name="Lombard V."/>
            <person name="Morin E."/>
            <person name="Otillar R."/>
            <person name="Lindquist E.A."/>
            <person name="Sun H."/>
            <person name="LaButti K.M."/>
            <person name="Schmutz J."/>
            <person name="Jabbour D."/>
            <person name="Luo H."/>
            <person name="Baker S.E."/>
            <person name="Pisabarro A.G."/>
            <person name="Walton J.D."/>
            <person name="Blanchette R.A."/>
            <person name="Henrissat B."/>
            <person name="Martin F."/>
            <person name="Cullen D."/>
            <person name="Hibbett D.S."/>
            <person name="Grigoriev I.V."/>
        </authorList>
    </citation>
    <scope>NUCLEOTIDE SEQUENCE [LARGE SCALE GENOMIC DNA]</scope>
    <source>
        <strain evidence="4">PC15</strain>
    </source>
</reference>
<dbReference type="OrthoDB" id="406156at2759"/>
<keyword evidence="1" id="KW-0479">Metal-binding</keyword>
<name>A0A067P011_PLEO1</name>
<comment type="similarity">
    <text evidence="1">Belongs to the iron/ascorbate-dependent oxidoreductase family.</text>
</comment>
<keyword evidence="1" id="KW-0560">Oxidoreductase</keyword>
<dbReference type="InterPro" id="IPR027443">
    <property type="entry name" value="IPNS-like_sf"/>
</dbReference>
<dbReference type="VEuPathDB" id="FungiDB:PLEOSDRAFT_153737"/>
<dbReference type="InterPro" id="IPR005123">
    <property type="entry name" value="Oxoglu/Fe-dep_dioxygenase_dom"/>
</dbReference>
<evidence type="ECO:0000259" key="2">
    <source>
        <dbReference type="PROSITE" id="PS51471"/>
    </source>
</evidence>
<dbReference type="GO" id="GO:0016491">
    <property type="term" value="F:oxidoreductase activity"/>
    <property type="evidence" value="ECO:0007669"/>
    <property type="project" value="UniProtKB-KW"/>
</dbReference>
<evidence type="ECO:0000313" key="3">
    <source>
        <dbReference type="EMBL" id="KDQ32580.1"/>
    </source>
</evidence>